<evidence type="ECO:0000313" key="2">
    <source>
        <dbReference type="EMBL" id="KAG9257955.1"/>
    </source>
</evidence>
<organism evidence="2 3">
    <name type="scientific">Emericellopsis atlantica</name>
    <dbReference type="NCBI Taxonomy" id="2614577"/>
    <lineage>
        <taxon>Eukaryota</taxon>
        <taxon>Fungi</taxon>
        <taxon>Dikarya</taxon>
        <taxon>Ascomycota</taxon>
        <taxon>Pezizomycotina</taxon>
        <taxon>Sordariomycetes</taxon>
        <taxon>Hypocreomycetidae</taxon>
        <taxon>Hypocreales</taxon>
        <taxon>Bionectriaceae</taxon>
        <taxon>Emericellopsis</taxon>
    </lineage>
</organism>
<reference evidence="2" key="1">
    <citation type="journal article" date="2021" name="IMA Fungus">
        <title>Genomic characterization of three marine fungi, including Emericellopsis atlantica sp. nov. with signatures of a generalist lifestyle and marine biomass degradation.</title>
        <authorList>
            <person name="Hagestad O.C."/>
            <person name="Hou L."/>
            <person name="Andersen J.H."/>
            <person name="Hansen E.H."/>
            <person name="Altermark B."/>
            <person name="Li C."/>
            <person name="Kuhnert E."/>
            <person name="Cox R.J."/>
            <person name="Crous P.W."/>
            <person name="Spatafora J.W."/>
            <person name="Lail K."/>
            <person name="Amirebrahimi M."/>
            <person name="Lipzen A."/>
            <person name="Pangilinan J."/>
            <person name="Andreopoulos W."/>
            <person name="Hayes R.D."/>
            <person name="Ng V."/>
            <person name="Grigoriev I.V."/>
            <person name="Jackson S.A."/>
            <person name="Sutton T.D.S."/>
            <person name="Dobson A.D.W."/>
            <person name="Rama T."/>
        </authorList>
    </citation>
    <scope>NUCLEOTIDE SEQUENCE</scope>
    <source>
        <strain evidence="2">TS7</strain>
    </source>
</reference>
<dbReference type="OrthoDB" id="2537141at2759"/>
<comment type="caution">
    <text evidence="2">The sequence shown here is derived from an EMBL/GenBank/DDBJ whole genome shotgun (WGS) entry which is preliminary data.</text>
</comment>
<dbReference type="GeneID" id="70295488"/>
<feature type="compositionally biased region" description="Basic and acidic residues" evidence="1">
    <location>
        <begin position="218"/>
        <end position="228"/>
    </location>
</feature>
<feature type="region of interest" description="Disordered" evidence="1">
    <location>
        <begin position="197"/>
        <end position="335"/>
    </location>
</feature>
<protein>
    <submittedName>
        <fullName evidence="2">Uncharacterized protein</fullName>
    </submittedName>
</protein>
<feature type="region of interest" description="Disordered" evidence="1">
    <location>
        <begin position="41"/>
        <end position="144"/>
    </location>
</feature>
<proteinExistence type="predicted"/>
<feature type="compositionally biased region" description="Basic and acidic residues" evidence="1">
    <location>
        <begin position="72"/>
        <end position="81"/>
    </location>
</feature>
<name>A0A9P8CT76_9HYPO</name>
<evidence type="ECO:0000256" key="1">
    <source>
        <dbReference type="SAM" id="MobiDB-lite"/>
    </source>
</evidence>
<accession>A0A9P8CT76</accession>
<dbReference type="Proteomes" id="UP000887229">
    <property type="component" value="Unassembled WGS sequence"/>
</dbReference>
<dbReference type="AlphaFoldDB" id="A0A9P8CT76"/>
<sequence>MPAPGSRQQPPYGQQSVPNSARCDDLAFVQAWVAEVEQGSPVAIDMDVPEPSRQRQHDSVIESTSGLDDMPPDGRGHGARERKLRQRTYEESPSAATSPDMYAKRPRRKTKADKYEPNHAARRVRRPSQATRVRSRKKINKTLRASKEVMENFESDVLGPGPVITKPNFTAGLFSNGRGVGRGHIADLDFHELGIFQRPHDDAGNRNQGSRRKAAKTKGRDQQRHEMTPEQPHQRRNSVSSPPEPRSKRLQPKANKRSELLDQDTSQSDSEPEENGTSEGYTESENTPEDVPEHVTRPPKVLSDTKKQYSTRRKSPTRDQASAMPPGKDKDKGINSYTADEAYKCSGIDALKALIATGVFDYARVPVGAVPDDGDGNAVVPEGIDQGYQQAVGQRPGTRSARQERFYDRCAPVAWPQLPPSMPAMADASGNLPYHTSIVQHGRQDKYVELPAYLPHTFGRCEDVPVPDIKPRIRDFDSLSETIEEYISRIEATAMPDVHLADPLDVIDFPQDTLPNMVSTHFDQIPQMSSRQLHEAPRFTYIDEKEMKAFWRPNPFI</sequence>
<keyword evidence="3" id="KW-1185">Reference proteome</keyword>
<evidence type="ECO:0000313" key="3">
    <source>
        <dbReference type="Proteomes" id="UP000887229"/>
    </source>
</evidence>
<dbReference type="RefSeq" id="XP_046121879.1">
    <property type="nucleotide sequence ID" value="XM_046264585.1"/>
</dbReference>
<feature type="compositionally biased region" description="Basic and acidic residues" evidence="1">
    <location>
        <begin position="50"/>
        <end position="60"/>
    </location>
</feature>
<dbReference type="EMBL" id="MU251244">
    <property type="protein sequence ID" value="KAG9257955.1"/>
    <property type="molecule type" value="Genomic_DNA"/>
</dbReference>
<gene>
    <name evidence="2" type="ORF">F5Z01DRAFT_670612</name>
</gene>